<keyword evidence="2" id="KW-0067">ATP-binding</keyword>
<feature type="domain" description="ChlI/MoxR AAA lid" evidence="5">
    <location>
        <begin position="233"/>
        <end position="288"/>
    </location>
</feature>
<dbReference type="PANTHER" id="PTHR42759">
    <property type="entry name" value="MOXR FAMILY PROTEIN"/>
    <property type="match status" value="1"/>
</dbReference>
<dbReference type="InterPro" id="IPR041628">
    <property type="entry name" value="ChlI/MoxR_AAA_lid"/>
</dbReference>
<accession>A0A9D1A318</accession>
<reference evidence="6" key="1">
    <citation type="submission" date="2020-10" db="EMBL/GenBank/DDBJ databases">
        <authorList>
            <person name="Gilroy R."/>
        </authorList>
    </citation>
    <scope>NUCLEOTIDE SEQUENCE</scope>
    <source>
        <strain evidence="6">CHK180-2868</strain>
    </source>
</reference>
<reference evidence="6" key="2">
    <citation type="journal article" date="2021" name="PeerJ">
        <title>Extensive microbial diversity within the chicken gut microbiome revealed by metagenomics and culture.</title>
        <authorList>
            <person name="Gilroy R."/>
            <person name="Ravi A."/>
            <person name="Getino M."/>
            <person name="Pursley I."/>
            <person name="Horton D.L."/>
            <person name="Alikhan N.F."/>
            <person name="Baker D."/>
            <person name="Gharbi K."/>
            <person name="Hall N."/>
            <person name="Watson M."/>
            <person name="Adriaenssens E.M."/>
            <person name="Foster-Nyarko E."/>
            <person name="Jarju S."/>
            <person name="Secka A."/>
            <person name="Antonio M."/>
            <person name="Oren A."/>
            <person name="Chaudhuri R.R."/>
            <person name="La Ragione R."/>
            <person name="Hildebrand F."/>
            <person name="Pallen M.J."/>
        </authorList>
    </citation>
    <scope>NUCLEOTIDE SEQUENCE</scope>
    <source>
        <strain evidence="6">CHK180-2868</strain>
    </source>
</reference>
<proteinExistence type="inferred from homology"/>
<evidence type="ECO:0000313" key="6">
    <source>
        <dbReference type="EMBL" id="HIR05106.1"/>
    </source>
</evidence>
<protein>
    <submittedName>
        <fullName evidence="6">MoxR family ATPase</fullName>
    </submittedName>
</protein>
<dbReference type="EMBL" id="DVGC01000023">
    <property type="protein sequence ID" value="HIR05106.1"/>
    <property type="molecule type" value="Genomic_DNA"/>
</dbReference>
<dbReference type="Pfam" id="PF07726">
    <property type="entry name" value="AAA_3"/>
    <property type="match status" value="1"/>
</dbReference>
<evidence type="ECO:0000256" key="2">
    <source>
        <dbReference type="ARBA" id="ARBA00022840"/>
    </source>
</evidence>
<dbReference type="Pfam" id="PF17863">
    <property type="entry name" value="AAA_lid_2"/>
    <property type="match status" value="1"/>
</dbReference>
<dbReference type="PANTHER" id="PTHR42759:SF5">
    <property type="entry name" value="METHANOL DEHYDROGENASE REGULATOR"/>
    <property type="match status" value="1"/>
</dbReference>
<evidence type="ECO:0000259" key="4">
    <source>
        <dbReference type="Pfam" id="PF07726"/>
    </source>
</evidence>
<evidence type="ECO:0000313" key="7">
    <source>
        <dbReference type="Proteomes" id="UP000824250"/>
    </source>
</evidence>
<keyword evidence="1" id="KW-0547">Nucleotide-binding</keyword>
<dbReference type="PIRSF" id="PIRSF002849">
    <property type="entry name" value="AAA_ATPase_chaperone_MoxR_prd"/>
    <property type="match status" value="1"/>
</dbReference>
<evidence type="ECO:0000256" key="1">
    <source>
        <dbReference type="ARBA" id="ARBA00022741"/>
    </source>
</evidence>
<dbReference type="SUPFAM" id="SSF52540">
    <property type="entry name" value="P-loop containing nucleoside triphosphate hydrolases"/>
    <property type="match status" value="1"/>
</dbReference>
<comment type="similarity">
    <text evidence="3">Belongs to the MoxR family.</text>
</comment>
<comment type="caution">
    <text evidence="6">The sequence shown here is derived from an EMBL/GenBank/DDBJ whole genome shotgun (WGS) entry which is preliminary data.</text>
</comment>
<sequence>MEAFLLKDAAGKVVESCKKVIVGKDEAIRLIFTSFLCSGHVLLEDVPGTGKTMLLRAFARTVGSGFERIQFTPDLLPSDLTGITFYNQKTGEFEFRKGPLFTNMVLADEINRATPRTQSSLLEAMEEHQITVDGTTYPMGEPFFVMATQNPVESYGTFPLPEAQLDRFFMKLSLGYMTREQEMEVLGRKPAADLLETIEPVLSPEEIQALKKEYPKVRVGQDVLGYLMDIVERTRKESRFVTGVSTRGALALYKASQVTAAFDGRDYVIPEDVLFTAPHVLSHRITSRGGESFEDAKNYLKRMMEEVPVPLEKLS</sequence>
<evidence type="ECO:0000256" key="3">
    <source>
        <dbReference type="ARBA" id="ARBA00061607"/>
    </source>
</evidence>
<dbReference type="Proteomes" id="UP000824250">
    <property type="component" value="Unassembled WGS sequence"/>
</dbReference>
<dbReference type="FunFam" id="3.40.50.300:FF:000640">
    <property type="entry name" value="MoxR family ATPase"/>
    <property type="match status" value="1"/>
</dbReference>
<name>A0A9D1A318_9FIRM</name>
<feature type="domain" description="ATPase AAA-3" evidence="4">
    <location>
        <begin position="40"/>
        <end position="170"/>
    </location>
</feature>
<dbReference type="AlphaFoldDB" id="A0A9D1A318"/>
<dbReference type="Gene3D" id="1.10.8.80">
    <property type="entry name" value="Magnesium chelatase subunit I, C-Terminal domain"/>
    <property type="match status" value="1"/>
</dbReference>
<evidence type="ECO:0000259" key="5">
    <source>
        <dbReference type="Pfam" id="PF17863"/>
    </source>
</evidence>
<dbReference type="Gene3D" id="3.40.50.300">
    <property type="entry name" value="P-loop containing nucleotide triphosphate hydrolases"/>
    <property type="match status" value="1"/>
</dbReference>
<organism evidence="6 7">
    <name type="scientific">Candidatus Copromonas faecavium</name>
    <name type="common">nom. illeg.</name>
    <dbReference type="NCBI Taxonomy" id="2840740"/>
    <lineage>
        <taxon>Bacteria</taxon>
        <taxon>Bacillati</taxon>
        <taxon>Bacillota</taxon>
        <taxon>Clostridia</taxon>
        <taxon>Lachnospirales</taxon>
        <taxon>Lachnospiraceae</taxon>
        <taxon>Candidatus Copromonas (nom. illeg.)</taxon>
    </lineage>
</organism>
<dbReference type="InterPro" id="IPR011703">
    <property type="entry name" value="ATPase_AAA-3"/>
</dbReference>
<dbReference type="GO" id="GO:0005524">
    <property type="term" value="F:ATP binding"/>
    <property type="evidence" value="ECO:0007669"/>
    <property type="project" value="UniProtKB-KW"/>
</dbReference>
<dbReference type="InterPro" id="IPR050764">
    <property type="entry name" value="CbbQ/NirQ/NorQ/GpvN"/>
</dbReference>
<dbReference type="CDD" id="cd00009">
    <property type="entry name" value="AAA"/>
    <property type="match status" value="1"/>
</dbReference>
<dbReference type="GO" id="GO:0016887">
    <property type="term" value="F:ATP hydrolysis activity"/>
    <property type="evidence" value="ECO:0007669"/>
    <property type="project" value="InterPro"/>
</dbReference>
<gene>
    <name evidence="6" type="ORF">IAB28_03965</name>
</gene>
<dbReference type="InterPro" id="IPR027417">
    <property type="entry name" value="P-loop_NTPase"/>
</dbReference>